<dbReference type="EMBL" id="CAFBPN010000142">
    <property type="protein sequence ID" value="CAB5031037.1"/>
    <property type="molecule type" value="Genomic_DNA"/>
</dbReference>
<organism evidence="2">
    <name type="scientific">freshwater metagenome</name>
    <dbReference type="NCBI Taxonomy" id="449393"/>
    <lineage>
        <taxon>unclassified sequences</taxon>
        <taxon>metagenomes</taxon>
        <taxon>ecological metagenomes</taxon>
    </lineage>
</organism>
<feature type="transmembrane region" description="Helical" evidence="1">
    <location>
        <begin position="154"/>
        <end position="177"/>
    </location>
</feature>
<reference evidence="2" key="1">
    <citation type="submission" date="2020-05" db="EMBL/GenBank/DDBJ databases">
        <authorList>
            <person name="Chiriac C."/>
            <person name="Salcher M."/>
            <person name="Ghai R."/>
            <person name="Kavagutti S V."/>
        </authorList>
    </citation>
    <scope>NUCLEOTIDE SEQUENCE</scope>
</reference>
<protein>
    <submittedName>
        <fullName evidence="2">Unannotated protein</fullName>
    </submittedName>
</protein>
<dbReference type="EMBL" id="CAFBQU010000078">
    <property type="protein sequence ID" value="CAB5068007.1"/>
    <property type="molecule type" value="Genomic_DNA"/>
</dbReference>
<dbReference type="PANTHER" id="PTHR36111">
    <property type="entry name" value="INNER MEMBRANE PROTEIN-RELATED"/>
    <property type="match status" value="1"/>
</dbReference>
<dbReference type="InterPro" id="IPR007563">
    <property type="entry name" value="DUF554"/>
</dbReference>
<feature type="transmembrane region" description="Helical" evidence="1">
    <location>
        <begin position="112"/>
        <end position="134"/>
    </location>
</feature>
<accession>A0A6J7RQC4</accession>
<keyword evidence="1" id="KW-0472">Membrane</keyword>
<evidence type="ECO:0000313" key="3">
    <source>
        <dbReference type="EMBL" id="CAB5068007.1"/>
    </source>
</evidence>
<keyword evidence="1" id="KW-1133">Transmembrane helix</keyword>
<proteinExistence type="predicted"/>
<gene>
    <name evidence="2" type="ORF">UFOPK4098_01546</name>
    <name evidence="3" type="ORF">UFOPK4347_01652</name>
</gene>
<feature type="transmembrane region" description="Helical" evidence="1">
    <location>
        <begin position="6"/>
        <end position="27"/>
    </location>
</feature>
<sequence>MRGIGTLTNVFTIVGGTLLGLIVGRYISERIRLTVEQAVGMTTLVLGIATAAKTDNIVFPLVSVVLGGIIGESLRIEDRFESLGNWVRRKVEVKTQTGWLSRTSLTTLHPRFVEGFVTATLLFSIGPMSILGSIDDGLGRGAQILIVKAALDGLVSILFAATMGWGVAISAVIVGIYQGLMTLGASGLDAILTDRMVHEMSATGGIMILGIALRFMEVKPIRVGSLLPGLFVAPVLVALFAR</sequence>
<evidence type="ECO:0000313" key="2">
    <source>
        <dbReference type="EMBL" id="CAB5031037.1"/>
    </source>
</evidence>
<dbReference type="Pfam" id="PF04474">
    <property type="entry name" value="DUF554"/>
    <property type="match status" value="1"/>
</dbReference>
<feature type="transmembrane region" description="Helical" evidence="1">
    <location>
        <begin position="221"/>
        <end position="241"/>
    </location>
</feature>
<dbReference type="AlphaFoldDB" id="A0A6J7RQC4"/>
<dbReference type="PANTHER" id="PTHR36111:SF2">
    <property type="entry name" value="INNER MEMBRANE PROTEIN"/>
    <property type="match status" value="1"/>
</dbReference>
<name>A0A6J7RQC4_9ZZZZ</name>
<evidence type="ECO:0000256" key="1">
    <source>
        <dbReference type="SAM" id="Phobius"/>
    </source>
</evidence>
<feature type="transmembrane region" description="Helical" evidence="1">
    <location>
        <begin position="197"/>
        <end position="215"/>
    </location>
</feature>
<keyword evidence="1" id="KW-0812">Transmembrane</keyword>